<gene>
    <name evidence="2" type="ORF">PLEPLA_LOCUS46257</name>
</gene>
<protein>
    <submittedName>
        <fullName evidence="2">Uncharacterized protein</fullName>
    </submittedName>
</protein>
<evidence type="ECO:0000313" key="3">
    <source>
        <dbReference type="Proteomes" id="UP001153269"/>
    </source>
</evidence>
<keyword evidence="3" id="KW-1185">Reference proteome</keyword>
<feature type="region of interest" description="Disordered" evidence="1">
    <location>
        <begin position="75"/>
        <end position="106"/>
    </location>
</feature>
<reference evidence="2" key="1">
    <citation type="submission" date="2020-03" db="EMBL/GenBank/DDBJ databases">
        <authorList>
            <person name="Weist P."/>
        </authorList>
    </citation>
    <scope>NUCLEOTIDE SEQUENCE</scope>
</reference>
<dbReference type="EMBL" id="CADEAL010004388">
    <property type="protein sequence ID" value="CAB1458427.1"/>
    <property type="molecule type" value="Genomic_DNA"/>
</dbReference>
<evidence type="ECO:0000256" key="1">
    <source>
        <dbReference type="SAM" id="MobiDB-lite"/>
    </source>
</evidence>
<evidence type="ECO:0000313" key="2">
    <source>
        <dbReference type="EMBL" id="CAB1458427.1"/>
    </source>
</evidence>
<comment type="caution">
    <text evidence="2">The sequence shown here is derived from an EMBL/GenBank/DDBJ whole genome shotgun (WGS) entry which is preliminary data.</text>
</comment>
<dbReference type="AlphaFoldDB" id="A0A9N7W079"/>
<sequence>MRGEKVTMRGKESEGSSRAAGGRSLLQPCTLSVVEHRKSGETEQPVSKCCISFRGSEAAWKARFFDSCINADKRECVSRSSSETSVRSSSSTAQQQQHHQQQRSSH</sequence>
<dbReference type="Proteomes" id="UP001153269">
    <property type="component" value="Unassembled WGS sequence"/>
</dbReference>
<accession>A0A9N7W079</accession>
<feature type="compositionally biased region" description="Low complexity" evidence="1">
    <location>
        <begin position="78"/>
        <end position="106"/>
    </location>
</feature>
<proteinExistence type="predicted"/>
<name>A0A9N7W079_PLEPL</name>
<feature type="compositionally biased region" description="Basic and acidic residues" evidence="1">
    <location>
        <begin position="1"/>
        <end position="15"/>
    </location>
</feature>
<feature type="region of interest" description="Disordered" evidence="1">
    <location>
        <begin position="1"/>
        <end position="23"/>
    </location>
</feature>
<organism evidence="2 3">
    <name type="scientific">Pleuronectes platessa</name>
    <name type="common">European plaice</name>
    <dbReference type="NCBI Taxonomy" id="8262"/>
    <lineage>
        <taxon>Eukaryota</taxon>
        <taxon>Metazoa</taxon>
        <taxon>Chordata</taxon>
        <taxon>Craniata</taxon>
        <taxon>Vertebrata</taxon>
        <taxon>Euteleostomi</taxon>
        <taxon>Actinopterygii</taxon>
        <taxon>Neopterygii</taxon>
        <taxon>Teleostei</taxon>
        <taxon>Neoteleostei</taxon>
        <taxon>Acanthomorphata</taxon>
        <taxon>Carangaria</taxon>
        <taxon>Pleuronectiformes</taxon>
        <taxon>Pleuronectoidei</taxon>
        <taxon>Pleuronectidae</taxon>
        <taxon>Pleuronectes</taxon>
    </lineage>
</organism>